<protein>
    <recommendedName>
        <fullName evidence="5">Transmembrane protein</fullName>
    </recommendedName>
</protein>
<keyword evidence="2" id="KW-1133">Transmembrane helix</keyword>
<dbReference type="InterPro" id="IPR031537">
    <property type="entry name" value="DUF5092"/>
</dbReference>
<accession>A0A078A5D7</accession>
<feature type="compositionally biased region" description="Basic and acidic residues" evidence="1">
    <location>
        <begin position="13"/>
        <end position="26"/>
    </location>
</feature>
<name>A0A078A5D7_STYLE</name>
<keyword evidence="2" id="KW-0812">Transmembrane</keyword>
<organism evidence="3 4">
    <name type="scientific">Stylonychia lemnae</name>
    <name type="common">Ciliate</name>
    <dbReference type="NCBI Taxonomy" id="5949"/>
    <lineage>
        <taxon>Eukaryota</taxon>
        <taxon>Sar</taxon>
        <taxon>Alveolata</taxon>
        <taxon>Ciliophora</taxon>
        <taxon>Intramacronucleata</taxon>
        <taxon>Spirotrichea</taxon>
        <taxon>Stichotrichia</taxon>
        <taxon>Sporadotrichida</taxon>
        <taxon>Oxytrichidae</taxon>
        <taxon>Stylonychinae</taxon>
        <taxon>Stylonychia</taxon>
    </lineage>
</organism>
<proteinExistence type="predicted"/>
<dbReference type="Proteomes" id="UP000039865">
    <property type="component" value="Unassembled WGS sequence"/>
</dbReference>
<feature type="compositionally biased region" description="Polar residues" evidence="1">
    <location>
        <begin position="248"/>
        <end position="271"/>
    </location>
</feature>
<evidence type="ECO:0000313" key="3">
    <source>
        <dbReference type="EMBL" id="CDW76800.1"/>
    </source>
</evidence>
<feature type="region of interest" description="Disordered" evidence="1">
    <location>
        <begin position="248"/>
        <end position="275"/>
    </location>
</feature>
<gene>
    <name evidence="3" type="primary">Contig18214.g19352</name>
    <name evidence="3" type="ORF">STYLEM_5763</name>
</gene>
<feature type="region of interest" description="Disordered" evidence="1">
    <location>
        <begin position="1"/>
        <end position="26"/>
    </location>
</feature>
<evidence type="ECO:0008006" key="5">
    <source>
        <dbReference type="Google" id="ProtNLM"/>
    </source>
</evidence>
<dbReference type="Pfam" id="PF17010">
    <property type="entry name" value="DUF5092"/>
    <property type="match status" value="1"/>
</dbReference>
<evidence type="ECO:0000313" key="4">
    <source>
        <dbReference type="Proteomes" id="UP000039865"/>
    </source>
</evidence>
<dbReference type="OrthoDB" id="2189509at2759"/>
<keyword evidence="2" id="KW-0472">Membrane</keyword>
<dbReference type="InParanoid" id="A0A078A5D7"/>
<evidence type="ECO:0000256" key="1">
    <source>
        <dbReference type="SAM" id="MobiDB-lite"/>
    </source>
</evidence>
<reference evidence="3 4" key="1">
    <citation type="submission" date="2014-06" db="EMBL/GenBank/DDBJ databases">
        <authorList>
            <person name="Swart Estienne"/>
        </authorList>
    </citation>
    <scope>NUCLEOTIDE SEQUENCE [LARGE SCALE GENOMIC DNA]</scope>
    <source>
        <strain evidence="3 4">130c</strain>
    </source>
</reference>
<dbReference type="EMBL" id="CCKQ01005552">
    <property type="protein sequence ID" value="CDW76800.1"/>
    <property type="molecule type" value="Genomic_DNA"/>
</dbReference>
<sequence>MNDNHFEQNLASDRPENRHPNVEGQRESSAFLVNDQHNGPLNGKIQLFKEDRLLDLVQLEEIEPISNQYFGQLVLDSFSQDKGLIIGRIQTRDRVNFKRSFYHNFYAPNLIKLLFKTPFLFTDEMLISRYHPNIPLTVRNPLTNEIVVGEVEFFLLSAEQKSKINNNIDNQMLDNIPNSNSNNQLLRTQQNNLGPRAMWTQIQHRKKTICFHGAILCFYIIAAITTFALGIYGFSQLGKDSDSNNAVGSKIGASNNSSGNPIDVKQSSKSQDNSEDEARMNFNIFTYTLPISNNNSNIRVLSKEKHICMNYLKRS</sequence>
<dbReference type="AlphaFoldDB" id="A0A078A5D7"/>
<keyword evidence="4" id="KW-1185">Reference proteome</keyword>
<feature type="transmembrane region" description="Helical" evidence="2">
    <location>
        <begin position="209"/>
        <end position="234"/>
    </location>
</feature>
<evidence type="ECO:0000256" key="2">
    <source>
        <dbReference type="SAM" id="Phobius"/>
    </source>
</evidence>